<dbReference type="AlphaFoldDB" id="A0A444J161"/>
<name>A0A444J161_9BACT</name>
<evidence type="ECO:0000313" key="1">
    <source>
        <dbReference type="EMBL" id="RWX46881.1"/>
    </source>
</evidence>
<organism evidence="1 2">
    <name type="scientific">Candidatus Electrothrix aarhusensis</name>
    <dbReference type="NCBI Taxonomy" id="1859131"/>
    <lineage>
        <taxon>Bacteria</taxon>
        <taxon>Pseudomonadati</taxon>
        <taxon>Thermodesulfobacteriota</taxon>
        <taxon>Desulfobulbia</taxon>
        <taxon>Desulfobulbales</taxon>
        <taxon>Desulfobulbaceae</taxon>
        <taxon>Candidatus Electrothrix</taxon>
    </lineage>
</organism>
<reference evidence="1 2" key="1">
    <citation type="submission" date="2017-01" db="EMBL/GenBank/DDBJ databases">
        <title>The cable genome- insights into the physiology and evolution of filamentous bacteria capable of sulfide oxidation via long distance electron transfer.</title>
        <authorList>
            <person name="Schreiber L."/>
            <person name="Bjerg J.T."/>
            <person name="Boggild A."/>
            <person name="Van De Vossenberg J."/>
            <person name="Meysman F."/>
            <person name="Nielsen L.P."/>
            <person name="Schramm A."/>
            <person name="Kjeldsen K.U."/>
        </authorList>
    </citation>
    <scope>NUCLEOTIDE SEQUENCE [LARGE SCALE GENOMIC DNA]</scope>
    <source>
        <strain evidence="1">MCF</strain>
    </source>
</reference>
<accession>A0A444J161</accession>
<keyword evidence="2" id="KW-1185">Reference proteome</keyword>
<comment type="caution">
    <text evidence="1">The sequence shown here is derived from an EMBL/GenBank/DDBJ whole genome shotgun (WGS) entry which is preliminary data.</text>
</comment>
<dbReference type="EMBL" id="MTKO01000047">
    <property type="protein sequence ID" value="RWX46881.1"/>
    <property type="molecule type" value="Genomic_DNA"/>
</dbReference>
<dbReference type="Proteomes" id="UP000287853">
    <property type="component" value="Unassembled WGS sequence"/>
</dbReference>
<sequence>MIIEKAKEKIEESKYFLQKMVETESSCDSSDGAKDREKEFSHLLSAFLNSCYSVGEILKQEEKYFDLHKNLRLKRRDIYKNGKDGGWRTIAVHYKPVKPQHDGYIPPPADKVNFNFTSDKPYTPPAGDKIVFDIGQNKKFYFTKEIPQNSITDFCNEHMTELVVLITECENI</sequence>
<proteinExistence type="predicted"/>
<protein>
    <submittedName>
        <fullName evidence="1">Uncharacterized protein</fullName>
    </submittedName>
</protein>
<gene>
    <name evidence="1" type="ORF">H206_03510</name>
</gene>
<evidence type="ECO:0000313" key="2">
    <source>
        <dbReference type="Proteomes" id="UP000287853"/>
    </source>
</evidence>